<protein>
    <submittedName>
        <fullName evidence="1">Uncharacterized protein</fullName>
    </submittedName>
</protein>
<accession>A0A0A6UPP1</accession>
<proteinExistence type="predicted"/>
<dbReference type="AlphaFoldDB" id="A0A0A6UPP1"/>
<sequence length="341" mass="33967">MLAAPPDVPVEDPAGTVAPAVAATVWARHRSAAGDGLLVVADLGAAGCRVTTCRMEDGLIGVVAEHSAADETGFGAVFDRAVLDGSGADAALLWRTRAAADPRRIRETLELAAARPRYAGAPLFGAGPFPVAGTVAAWEPLGARARDLIHRVAAGLAGEGVAGGGPAWLLLVGGLADFPPAGPDLAAAAPGLALLDVPGDGAPGAGPFAAAHGAALIAAGRATAGDRLAHPVTVRARQITGGRLVTTDIPVPGPIVAGDDPRYAGTGPSGISLDGLPPGAPVLDMRADGTCWSLADPARLPDPGSACRVGVRLAAGRPELVLAPLDGRPPTIHPLTRHHAR</sequence>
<dbReference type="EMBL" id="JRTT01000011">
    <property type="protein sequence ID" value="KHD77406.1"/>
    <property type="molecule type" value="Genomic_DNA"/>
</dbReference>
<reference evidence="1 2" key="1">
    <citation type="submission" date="2014-10" db="EMBL/GenBank/DDBJ databases">
        <title>Draft genome sequence of Actinoplanes utahensis NRRL 12052.</title>
        <authorList>
            <person name="Velasco-Bucheli B."/>
            <person name="del Cerro C."/>
            <person name="Hormigo D."/>
            <person name="Garcia J.L."/>
            <person name="Acebal C."/>
            <person name="Arroyo M."/>
            <person name="de la Mata I."/>
        </authorList>
    </citation>
    <scope>NUCLEOTIDE SEQUENCE [LARGE SCALE GENOMIC DNA]</scope>
    <source>
        <strain evidence="1 2">NRRL 12052</strain>
    </source>
</reference>
<organism evidence="1 2">
    <name type="scientific">Actinoplanes utahensis</name>
    <dbReference type="NCBI Taxonomy" id="1869"/>
    <lineage>
        <taxon>Bacteria</taxon>
        <taxon>Bacillati</taxon>
        <taxon>Actinomycetota</taxon>
        <taxon>Actinomycetes</taxon>
        <taxon>Micromonosporales</taxon>
        <taxon>Micromonosporaceae</taxon>
        <taxon>Actinoplanes</taxon>
    </lineage>
</organism>
<dbReference type="STRING" id="1869.MB27_11770"/>
<evidence type="ECO:0000313" key="2">
    <source>
        <dbReference type="Proteomes" id="UP000054537"/>
    </source>
</evidence>
<name>A0A0A6UPP1_ACTUT</name>
<comment type="caution">
    <text evidence="1">The sequence shown here is derived from an EMBL/GenBank/DDBJ whole genome shotgun (WGS) entry which is preliminary data.</text>
</comment>
<dbReference type="Proteomes" id="UP000054537">
    <property type="component" value="Unassembled WGS sequence"/>
</dbReference>
<gene>
    <name evidence="1" type="ORF">MB27_11770</name>
</gene>
<evidence type="ECO:0000313" key="1">
    <source>
        <dbReference type="EMBL" id="KHD77406.1"/>
    </source>
</evidence>
<keyword evidence="2" id="KW-1185">Reference proteome</keyword>